<accession>A0A6C0LDI2</accession>
<dbReference type="SUPFAM" id="SSF52799">
    <property type="entry name" value="(Phosphotyrosine protein) phosphatases II"/>
    <property type="match status" value="1"/>
</dbReference>
<feature type="domain" description="Tyrosine-protein phosphatase" evidence="3">
    <location>
        <begin position="19"/>
        <end position="163"/>
    </location>
</feature>
<dbReference type="EMBL" id="MN740469">
    <property type="protein sequence ID" value="QHU28115.1"/>
    <property type="molecule type" value="Genomic_DNA"/>
</dbReference>
<dbReference type="Pfam" id="PF00782">
    <property type="entry name" value="DSPc"/>
    <property type="match status" value="1"/>
</dbReference>
<dbReference type="InterPro" id="IPR000340">
    <property type="entry name" value="Dual-sp_phosphatase_cat-dom"/>
</dbReference>
<protein>
    <recommendedName>
        <fullName evidence="6">Protein-serine/threonine phosphatase</fullName>
    </recommendedName>
</protein>
<dbReference type="PANTHER" id="PTHR10159:SF519">
    <property type="entry name" value="DUAL SPECIFICITY PROTEIN PHOSPHATASE MPK3"/>
    <property type="match status" value="1"/>
</dbReference>
<reference evidence="5" key="1">
    <citation type="journal article" date="2020" name="Nature">
        <title>Giant virus diversity and host interactions through global metagenomics.</title>
        <authorList>
            <person name="Schulz F."/>
            <person name="Roux S."/>
            <person name="Paez-Espino D."/>
            <person name="Jungbluth S."/>
            <person name="Walsh D.A."/>
            <person name="Denef V.J."/>
            <person name="McMahon K.D."/>
            <person name="Konstantinidis K.T."/>
            <person name="Eloe-Fadrosh E.A."/>
            <person name="Kyrpides N.C."/>
            <person name="Woyke T."/>
        </authorList>
    </citation>
    <scope>NUCLEOTIDE SEQUENCE</scope>
    <source>
        <strain evidence="5">GVMAG-M-3300027770-17</strain>
    </source>
</reference>
<dbReference type="GO" id="GO:0005737">
    <property type="term" value="C:cytoplasm"/>
    <property type="evidence" value="ECO:0007669"/>
    <property type="project" value="TreeGrafter"/>
</dbReference>
<name>A0A6C0LDI2_9ZZZZ</name>
<proteinExistence type="predicted"/>
<dbReference type="PROSITE" id="PS50054">
    <property type="entry name" value="TYR_PHOSPHATASE_DUAL"/>
    <property type="match status" value="1"/>
</dbReference>
<feature type="domain" description="Tyrosine specific protein phosphatases" evidence="4">
    <location>
        <begin position="83"/>
        <end position="154"/>
    </location>
</feature>
<evidence type="ECO:0008006" key="6">
    <source>
        <dbReference type="Google" id="ProtNLM"/>
    </source>
</evidence>
<dbReference type="InterPro" id="IPR016130">
    <property type="entry name" value="Tyr_Pase_AS"/>
</dbReference>
<dbReference type="GO" id="GO:0033550">
    <property type="term" value="F:MAP kinase tyrosine phosphatase activity"/>
    <property type="evidence" value="ECO:0007669"/>
    <property type="project" value="TreeGrafter"/>
</dbReference>
<dbReference type="GO" id="GO:0008330">
    <property type="term" value="F:protein tyrosine/threonine phosphatase activity"/>
    <property type="evidence" value="ECO:0007669"/>
    <property type="project" value="TreeGrafter"/>
</dbReference>
<keyword evidence="1" id="KW-0378">Hydrolase</keyword>
<dbReference type="InterPro" id="IPR000387">
    <property type="entry name" value="Tyr_Pase_dom"/>
</dbReference>
<sequence length="163" mass="19368">MNSKFEHLRFGSQGYKKDSCAFFHPCILVGAGEFLTPEFIQKYDITHVINCSFDEYSPSWYREQYPFNYVCIEAYDGENVNILDWYPKFRYFLNKYLSEPLSEVVYVHCQLGINRSGFLALTYVCKELGFDIEKMEESVMSQRPCILQNNEFRKQIYEFLANK</sequence>
<keyword evidence="2" id="KW-0904">Protein phosphatase</keyword>
<dbReference type="CDD" id="cd14498">
    <property type="entry name" value="DSP"/>
    <property type="match status" value="1"/>
</dbReference>
<dbReference type="PROSITE" id="PS00383">
    <property type="entry name" value="TYR_PHOSPHATASE_1"/>
    <property type="match status" value="1"/>
</dbReference>
<dbReference type="InterPro" id="IPR029021">
    <property type="entry name" value="Prot-tyrosine_phosphatase-like"/>
</dbReference>
<dbReference type="PROSITE" id="PS50056">
    <property type="entry name" value="TYR_PHOSPHATASE_2"/>
    <property type="match status" value="1"/>
</dbReference>
<evidence type="ECO:0000256" key="1">
    <source>
        <dbReference type="ARBA" id="ARBA00022801"/>
    </source>
</evidence>
<dbReference type="PANTHER" id="PTHR10159">
    <property type="entry name" value="DUAL SPECIFICITY PROTEIN PHOSPHATASE"/>
    <property type="match status" value="1"/>
</dbReference>
<evidence type="ECO:0000256" key="2">
    <source>
        <dbReference type="ARBA" id="ARBA00022912"/>
    </source>
</evidence>
<dbReference type="AlphaFoldDB" id="A0A6C0LDI2"/>
<dbReference type="GO" id="GO:0017017">
    <property type="term" value="F:MAP kinase tyrosine/serine/threonine phosphatase activity"/>
    <property type="evidence" value="ECO:0007669"/>
    <property type="project" value="TreeGrafter"/>
</dbReference>
<organism evidence="5">
    <name type="scientific">viral metagenome</name>
    <dbReference type="NCBI Taxonomy" id="1070528"/>
    <lineage>
        <taxon>unclassified sequences</taxon>
        <taxon>metagenomes</taxon>
        <taxon>organismal metagenomes</taxon>
    </lineage>
</organism>
<evidence type="ECO:0000259" key="3">
    <source>
        <dbReference type="PROSITE" id="PS50054"/>
    </source>
</evidence>
<evidence type="ECO:0000259" key="4">
    <source>
        <dbReference type="PROSITE" id="PS50056"/>
    </source>
</evidence>
<dbReference type="InterPro" id="IPR020422">
    <property type="entry name" value="TYR_PHOSPHATASE_DUAL_dom"/>
</dbReference>
<dbReference type="SMART" id="SM00195">
    <property type="entry name" value="DSPc"/>
    <property type="match status" value="1"/>
</dbReference>
<evidence type="ECO:0000313" key="5">
    <source>
        <dbReference type="EMBL" id="QHU28115.1"/>
    </source>
</evidence>
<dbReference type="Gene3D" id="3.90.190.10">
    <property type="entry name" value="Protein tyrosine phosphatase superfamily"/>
    <property type="match status" value="1"/>
</dbReference>
<dbReference type="GO" id="GO:0043409">
    <property type="term" value="P:negative regulation of MAPK cascade"/>
    <property type="evidence" value="ECO:0007669"/>
    <property type="project" value="TreeGrafter"/>
</dbReference>